<protein>
    <submittedName>
        <fullName evidence="1">Uncharacterized protein</fullName>
    </submittedName>
</protein>
<comment type="caution">
    <text evidence="1">The sequence shown here is derived from an EMBL/GenBank/DDBJ whole genome shotgun (WGS) entry which is preliminary data.</text>
</comment>
<accession>A0ACB8Q792</accession>
<keyword evidence="2" id="KW-1185">Reference proteome</keyword>
<organism evidence="1 2">
    <name type="scientific">Vararia minispora EC-137</name>
    <dbReference type="NCBI Taxonomy" id="1314806"/>
    <lineage>
        <taxon>Eukaryota</taxon>
        <taxon>Fungi</taxon>
        <taxon>Dikarya</taxon>
        <taxon>Basidiomycota</taxon>
        <taxon>Agaricomycotina</taxon>
        <taxon>Agaricomycetes</taxon>
        <taxon>Russulales</taxon>
        <taxon>Lachnocladiaceae</taxon>
        <taxon>Vararia</taxon>
    </lineage>
</organism>
<evidence type="ECO:0000313" key="2">
    <source>
        <dbReference type="Proteomes" id="UP000814128"/>
    </source>
</evidence>
<dbReference type="Proteomes" id="UP000814128">
    <property type="component" value="Unassembled WGS sequence"/>
</dbReference>
<gene>
    <name evidence="1" type="ORF">K488DRAFT_90736</name>
</gene>
<sequence length="172" mass="18972">MSITTGTRIKPFDFALILNNDDIEGPPSLSASSLTSECYKSTDVRSDSCSEDTSVSDFSSIYDSEEDNDTLSEEESYVPTSTTLLVSPSLSMPQGAKLLPAEPFRRNYALPTIETAVGSRPQSLVMKRATSVGFHVKMEDLIEKFHIFGYRNGITCPCHPGPGWSRYLPPRH</sequence>
<evidence type="ECO:0000313" key="1">
    <source>
        <dbReference type="EMBL" id="KAI0027554.1"/>
    </source>
</evidence>
<reference evidence="1" key="1">
    <citation type="submission" date="2021-02" db="EMBL/GenBank/DDBJ databases">
        <authorList>
            <consortium name="DOE Joint Genome Institute"/>
            <person name="Ahrendt S."/>
            <person name="Looney B.P."/>
            <person name="Miyauchi S."/>
            <person name="Morin E."/>
            <person name="Drula E."/>
            <person name="Courty P.E."/>
            <person name="Chicoki N."/>
            <person name="Fauchery L."/>
            <person name="Kohler A."/>
            <person name="Kuo A."/>
            <person name="Labutti K."/>
            <person name="Pangilinan J."/>
            <person name="Lipzen A."/>
            <person name="Riley R."/>
            <person name="Andreopoulos W."/>
            <person name="He G."/>
            <person name="Johnson J."/>
            <person name="Barry K.W."/>
            <person name="Grigoriev I.V."/>
            <person name="Nagy L."/>
            <person name="Hibbett D."/>
            <person name="Henrissat B."/>
            <person name="Matheny P.B."/>
            <person name="Labbe J."/>
            <person name="Martin F."/>
        </authorList>
    </citation>
    <scope>NUCLEOTIDE SEQUENCE</scope>
    <source>
        <strain evidence="1">EC-137</strain>
    </source>
</reference>
<proteinExistence type="predicted"/>
<dbReference type="EMBL" id="MU273882">
    <property type="protein sequence ID" value="KAI0027554.1"/>
    <property type="molecule type" value="Genomic_DNA"/>
</dbReference>
<name>A0ACB8Q792_9AGAM</name>
<reference evidence="1" key="2">
    <citation type="journal article" date="2022" name="New Phytol.">
        <title>Evolutionary transition to the ectomycorrhizal habit in the genomes of a hyperdiverse lineage of mushroom-forming fungi.</title>
        <authorList>
            <person name="Looney B."/>
            <person name="Miyauchi S."/>
            <person name="Morin E."/>
            <person name="Drula E."/>
            <person name="Courty P.E."/>
            <person name="Kohler A."/>
            <person name="Kuo A."/>
            <person name="LaButti K."/>
            <person name="Pangilinan J."/>
            <person name="Lipzen A."/>
            <person name="Riley R."/>
            <person name="Andreopoulos W."/>
            <person name="He G."/>
            <person name="Johnson J."/>
            <person name="Nolan M."/>
            <person name="Tritt A."/>
            <person name="Barry K.W."/>
            <person name="Grigoriev I.V."/>
            <person name="Nagy L.G."/>
            <person name="Hibbett D."/>
            <person name="Henrissat B."/>
            <person name="Matheny P.B."/>
            <person name="Labbe J."/>
            <person name="Martin F.M."/>
        </authorList>
    </citation>
    <scope>NUCLEOTIDE SEQUENCE</scope>
    <source>
        <strain evidence="1">EC-137</strain>
    </source>
</reference>